<reference evidence="1 2" key="1">
    <citation type="submission" date="2019-08" db="EMBL/GenBank/DDBJ databases">
        <title>In-depth cultivation of the pig gut microbiome towards novel bacterial diversity and tailored functional studies.</title>
        <authorList>
            <person name="Wylensek D."/>
            <person name="Hitch T.C.A."/>
            <person name="Clavel T."/>
        </authorList>
    </citation>
    <scope>NUCLEOTIDE SEQUENCE [LARGE SCALE GENOMIC DNA]</scope>
    <source>
        <strain evidence="1 2">LKV-178-WT-2A</strain>
    </source>
</reference>
<dbReference type="AlphaFoldDB" id="A0A7K0KBW2"/>
<name>A0A7K0KBW2_9BACT</name>
<accession>A0A7K0KBW2</accession>
<dbReference type="EMBL" id="VUNG01000002">
    <property type="protein sequence ID" value="MST83414.1"/>
    <property type="molecule type" value="Genomic_DNA"/>
</dbReference>
<protein>
    <submittedName>
        <fullName evidence="1">Uncharacterized protein</fullName>
    </submittedName>
</protein>
<dbReference type="RefSeq" id="WP_154532976.1">
    <property type="nucleotide sequence ID" value="NZ_VUNG01000002.1"/>
</dbReference>
<evidence type="ECO:0000313" key="2">
    <source>
        <dbReference type="Proteomes" id="UP000438914"/>
    </source>
</evidence>
<evidence type="ECO:0000313" key="1">
    <source>
        <dbReference type="EMBL" id="MST83414.1"/>
    </source>
</evidence>
<sequence>MNIAIALVVFIVAALIVWGCAELNYKNFSYEEDKPHHPDPTAHQGGEYKELNIRDIMRDNSTKGYAAV</sequence>
<keyword evidence="2" id="KW-1185">Reference proteome</keyword>
<comment type="caution">
    <text evidence="1">The sequence shown here is derived from an EMBL/GenBank/DDBJ whole genome shotgun (WGS) entry which is preliminary data.</text>
</comment>
<organism evidence="1 2">
    <name type="scientific">Hallella mizrahii</name>
    <dbReference type="NCBI Taxonomy" id="2606637"/>
    <lineage>
        <taxon>Bacteria</taxon>
        <taxon>Pseudomonadati</taxon>
        <taxon>Bacteroidota</taxon>
        <taxon>Bacteroidia</taxon>
        <taxon>Bacteroidales</taxon>
        <taxon>Prevotellaceae</taxon>
        <taxon>Hallella</taxon>
    </lineage>
</organism>
<proteinExistence type="predicted"/>
<gene>
    <name evidence="1" type="ORF">FYJ73_01725</name>
</gene>
<dbReference type="Proteomes" id="UP000438914">
    <property type="component" value="Unassembled WGS sequence"/>
</dbReference>